<evidence type="ECO:0000313" key="2">
    <source>
        <dbReference type="EMBL" id="OGZ01318.1"/>
    </source>
</evidence>
<reference evidence="2 3" key="1">
    <citation type="journal article" date="2016" name="Nat. Commun.">
        <title>Thousands of microbial genomes shed light on interconnected biogeochemical processes in an aquifer system.</title>
        <authorList>
            <person name="Anantharaman K."/>
            <person name="Brown C.T."/>
            <person name="Hug L.A."/>
            <person name="Sharon I."/>
            <person name="Castelle C.J."/>
            <person name="Probst A.J."/>
            <person name="Thomas B.C."/>
            <person name="Singh A."/>
            <person name="Wilkins M.J."/>
            <person name="Karaoz U."/>
            <person name="Brodie E.L."/>
            <person name="Williams K.H."/>
            <person name="Hubbard S.S."/>
            <person name="Banfield J.F."/>
        </authorList>
    </citation>
    <scope>NUCLEOTIDE SEQUENCE [LARGE SCALE GENOMIC DNA]</scope>
</reference>
<protein>
    <submittedName>
        <fullName evidence="2">Uncharacterized protein</fullName>
    </submittedName>
</protein>
<dbReference type="Proteomes" id="UP000178348">
    <property type="component" value="Unassembled WGS sequence"/>
</dbReference>
<accession>A0A1G2CLL8</accession>
<dbReference type="EMBL" id="MHLB01000042">
    <property type="protein sequence ID" value="OGZ01318.1"/>
    <property type="molecule type" value="Genomic_DNA"/>
</dbReference>
<gene>
    <name evidence="2" type="ORF">A2946_00275</name>
</gene>
<evidence type="ECO:0000313" key="3">
    <source>
        <dbReference type="Proteomes" id="UP000178348"/>
    </source>
</evidence>
<comment type="caution">
    <text evidence="2">The sequence shown here is derived from an EMBL/GenBank/DDBJ whole genome shotgun (WGS) entry which is preliminary data.</text>
</comment>
<evidence type="ECO:0000256" key="1">
    <source>
        <dbReference type="SAM" id="MobiDB-lite"/>
    </source>
</evidence>
<proteinExistence type="predicted"/>
<feature type="region of interest" description="Disordered" evidence="1">
    <location>
        <begin position="60"/>
        <end position="79"/>
    </location>
</feature>
<dbReference type="AlphaFoldDB" id="A0A1G2CLL8"/>
<sequence length="88" mass="10052">MVSRKVARVARRLDRRMGEDIEVLNVRGKEFVVTDGHRQAKVPRGMDLDALKDAIRRMRAEGTPRETSARQPIRARPPRPIQRIVVAA</sequence>
<name>A0A1G2CLL8_9BACT</name>
<organism evidence="2 3">
    <name type="scientific">Candidatus Liptonbacteria bacterium RIFCSPLOWO2_01_FULL_53_13</name>
    <dbReference type="NCBI Taxonomy" id="1798651"/>
    <lineage>
        <taxon>Bacteria</taxon>
        <taxon>Candidatus Liptoniibacteriota</taxon>
    </lineage>
</organism>